<name>A0A8B6BGS1_MYTGA</name>
<accession>A0A8B6BGS1</accession>
<feature type="domain" description="Fibronectin type-III" evidence="4">
    <location>
        <begin position="279"/>
        <end position="376"/>
    </location>
</feature>
<evidence type="ECO:0000313" key="5">
    <source>
        <dbReference type="EMBL" id="VDH90112.1"/>
    </source>
</evidence>
<dbReference type="InterPro" id="IPR003961">
    <property type="entry name" value="FN3_dom"/>
</dbReference>
<dbReference type="InterPro" id="IPR029021">
    <property type="entry name" value="Prot-tyrosine_phosphatase-like"/>
</dbReference>
<dbReference type="Pfam" id="PF00041">
    <property type="entry name" value="fn3"/>
    <property type="match status" value="4"/>
</dbReference>
<organism evidence="5 6">
    <name type="scientific">Mytilus galloprovincialis</name>
    <name type="common">Mediterranean mussel</name>
    <dbReference type="NCBI Taxonomy" id="29158"/>
    <lineage>
        <taxon>Eukaryota</taxon>
        <taxon>Metazoa</taxon>
        <taxon>Spiralia</taxon>
        <taxon>Lophotrochozoa</taxon>
        <taxon>Mollusca</taxon>
        <taxon>Bivalvia</taxon>
        <taxon>Autobranchia</taxon>
        <taxon>Pteriomorphia</taxon>
        <taxon>Mytilida</taxon>
        <taxon>Mytiloidea</taxon>
        <taxon>Mytilidae</taxon>
        <taxon>Mytilinae</taxon>
        <taxon>Mytilus</taxon>
    </lineage>
</organism>
<comment type="caution">
    <text evidence="5">The sequence shown here is derived from an EMBL/GenBank/DDBJ whole genome shotgun (WGS) entry which is preliminary data.</text>
</comment>
<gene>
    <name evidence="5" type="ORF">MGAL_10B051527</name>
</gene>
<feature type="domain" description="Fibronectin type-III" evidence="4">
    <location>
        <begin position="505"/>
        <end position="601"/>
    </location>
</feature>
<keyword evidence="2" id="KW-0812">Transmembrane</keyword>
<dbReference type="InterPro" id="IPR000242">
    <property type="entry name" value="PTP_cat"/>
</dbReference>
<dbReference type="InterPro" id="IPR036116">
    <property type="entry name" value="FN3_sf"/>
</dbReference>
<dbReference type="SUPFAM" id="SSF49265">
    <property type="entry name" value="Fibronectin type III"/>
    <property type="match status" value="4"/>
</dbReference>
<keyword evidence="2" id="KW-0472">Membrane</keyword>
<dbReference type="CDD" id="cd00063">
    <property type="entry name" value="FN3"/>
    <property type="match status" value="5"/>
</dbReference>
<dbReference type="EMBL" id="UYJE01000093">
    <property type="protein sequence ID" value="VDH90112.1"/>
    <property type="molecule type" value="Genomic_DNA"/>
</dbReference>
<proteinExistence type="predicted"/>
<keyword evidence="1" id="KW-0378">Hydrolase</keyword>
<feature type="transmembrane region" description="Helical" evidence="2">
    <location>
        <begin position="872"/>
        <end position="897"/>
    </location>
</feature>
<feature type="domain" description="Fibronectin type-III" evidence="4">
    <location>
        <begin position="380"/>
        <end position="504"/>
    </location>
</feature>
<evidence type="ECO:0000256" key="1">
    <source>
        <dbReference type="ARBA" id="ARBA00022912"/>
    </source>
</evidence>
<keyword evidence="2" id="KW-1133">Transmembrane helix</keyword>
<dbReference type="PROSITE" id="PS50853">
    <property type="entry name" value="FN3"/>
    <property type="match status" value="5"/>
</dbReference>
<feature type="domain" description="Fibronectin type-III" evidence="4">
    <location>
        <begin position="602"/>
        <end position="703"/>
    </location>
</feature>
<dbReference type="SUPFAM" id="SSF52799">
    <property type="entry name" value="(Phosphotyrosine protein) phosphatases II"/>
    <property type="match status" value="1"/>
</dbReference>
<dbReference type="GO" id="GO:0016020">
    <property type="term" value="C:membrane"/>
    <property type="evidence" value="ECO:0007669"/>
    <property type="project" value="UniProtKB-SubCell"/>
</dbReference>
<evidence type="ECO:0000313" key="6">
    <source>
        <dbReference type="Proteomes" id="UP000596742"/>
    </source>
</evidence>
<feature type="non-terminal residue" evidence="5">
    <location>
        <position position="1049"/>
    </location>
</feature>
<dbReference type="InterPro" id="IPR050713">
    <property type="entry name" value="RTP_Phos/Ushers"/>
</dbReference>
<dbReference type="PANTHER" id="PTHR46957">
    <property type="entry name" value="CYTOKINE RECEPTOR"/>
    <property type="match status" value="1"/>
</dbReference>
<dbReference type="Proteomes" id="UP000596742">
    <property type="component" value="Unassembled WGS sequence"/>
</dbReference>
<evidence type="ECO:0000259" key="3">
    <source>
        <dbReference type="PROSITE" id="PS50055"/>
    </source>
</evidence>
<sequence>GDNGGACTSGVVNSCLYQGELVCNNSNICSCSDTDNNYWQVSSSTCKPKKLLGGDCDAAIECLVANSECATKCQCQVNFYDTNNADSGGNCEPLENLKVDTIELKTRSETYVVISWKAPQAVNAVEEYRVLVQETSSEESVGKQLEANVTGLIPGDLYTITVISVDSNSRPAVQTTSPAPVQQATMPAVPGPIDLANSDLTASDGSITIKWKQTGTVTSYTITISELVINSATVNAPSYVISNNAALRNGHRYTLTVKAHSNSLESAEYTEEFRTVITKPNPPILQSCTEIVSTSVDLMWQEPLYPNGDVQYYLIDTTGPAAPPQINTSTNVATYKVDPLLEATYYCFNVRTVNDGAEDIQVSVNSNQLCCTTKAASSSEPTSVTTNVLSSRNISVSWNYPDNPKGDIFGYRLRLRVNDICQVEIIFYCTDCPNAQYFSYKDCAEEKQRQTIILNKNEINTTISYVVEQLLPYTKYDVWIAAHNAANDGMRHESEVDTISEVPQKPLNVAASVVSSSEITVTWNQPIPRPGVTTYHVKAYEVVNGVEKFVKISNVSGYSIQTVVFSQLEAYWNYTFTVVATTDKGDSEQSDMSPINRTNQAAPGKVLNFDVVKPNNDEHRKLKVIWSIPELRNRNGLIEEYTVEHNTTGTTVSSTVDATMDNLEILFNITPEEYYDIKVYAVNTENTIGAEVGEVYYAKPGPPNVPTIPALVEETSSPPSTQTTIEVKFSLGWFLNTDNGIRTDGGIVICPKSSCDNYGDTSQMKEPSHFATLETWKKSKAKGFTQAYRVTNRTWISDHVNSAGRRKRSSQVVELTIGEDSGCDKLEDDVYCNGPLPADIRIMVIAFVCTSGGCTESQQFGPYKTQPEPEALPIAIIAGVVSAVVVFLIIIIIIVVIKKRPRKNQPTKLEENEIDNFTNLNPHGLETPSVERKNIRKKRPIKLKDFEERVAELHKDSNLKFAHEYEELKTLTDPKTLKNVSNSLAETEENKLKNRYVNILPYDHTIVKLLPLEDDDEQASTFINANYIPKIDMDSSIVTQCDVHAARLP</sequence>
<dbReference type="AlphaFoldDB" id="A0A8B6BGS1"/>
<dbReference type="OrthoDB" id="6272991at2759"/>
<dbReference type="PANTHER" id="PTHR46957:SF3">
    <property type="entry name" value="CYTOKINE RECEPTOR"/>
    <property type="match status" value="1"/>
</dbReference>
<evidence type="ECO:0000259" key="4">
    <source>
        <dbReference type="PROSITE" id="PS50853"/>
    </source>
</evidence>
<keyword evidence="1" id="KW-0904">Protein phosphatase</keyword>
<keyword evidence="6" id="KW-1185">Reference proteome</keyword>
<dbReference type="Pfam" id="PF00102">
    <property type="entry name" value="Y_phosphatase"/>
    <property type="match status" value="1"/>
</dbReference>
<dbReference type="Gene3D" id="3.90.190.10">
    <property type="entry name" value="Protein tyrosine phosphatase superfamily"/>
    <property type="match status" value="1"/>
</dbReference>
<feature type="domain" description="Fibronectin type-III" evidence="4">
    <location>
        <begin position="93"/>
        <end position="188"/>
    </location>
</feature>
<dbReference type="InterPro" id="IPR013783">
    <property type="entry name" value="Ig-like_fold"/>
</dbReference>
<dbReference type="SMART" id="SM00060">
    <property type="entry name" value="FN3"/>
    <property type="match status" value="6"/>
</dbReference>
<dbReference type="PROSITE" id="PS50055">
    <property type="entry name" value="TYR_PHOSPHATASE_PTP"/>
    <property type="match status" value="1"/>
</dbReference>
<dbReference type="Gene3D" id="2.60.40.10">
    <property type="entry name" value="Immunoglobulins"/>
    <property type="match status" value="6"/>
</dbReference>
<reference evidence="5" key="1">
    <citation type="submission" date="2018-11" db="EMBL/GenBank/DDBJ databases">
        <authorList>
            <person name="Alioto T."/>
            <person name="Alioto T."/>
        </authorList>
    </citation>
    <scope>NUCLEOTIDE SEQUENCE</scope>
</reference>
<feature type="domain" description="Tyrosine-protein phosphatase" evidence="3">
    <location>
        <begin position="961"/>
        <end position="1049"/>
    </location>
</feature>
<dbReference type="GO" id="GO:0004725">
    <property type="term" value="F:protein tyrosine phosphatase activity"/>
    <property type="evidence" value="ECO:0007669"/>
    <property type="project" value="InterPro"/>
</dbReference>
<protein>
    <submittedName>
        <fullName evidence="5">Tenascin</fullName>
    </submittedName>
</protein>
<evidence type="ECO:0000256" key="2">
    <source>
        <dbReference type="SAM" id="Phobius"/>
    </source>
</evidence>